<dbReference type="EMBL" id="KB932211">
    <property type="protein sequence ID" value="KCV68028.1"/>
    <property type="molecule type" value="Genomic_DNA"/>
</dbReference>
<dbReference type="Pfam" id="PF00004">
    <property type="entry name" value="AAA"/>
    <property type="match status" value="1"/>
</dbReference>
<evidence type="ECO:0000256" key="7">
    <source>
        <dbReference type="RuleBase" id="RU004432"/>
    </source>
</evidence>
<gene>
    <name evidence="10" type="ORF">H696_05496</name>
</gene>
<dbReference type="InterPro" id="IPR050130">
    <property type="entry name" value="ClpA_ClpB"/>
</dbReference>
<dbReference type="InterPro" id="IPR019489">
    <property type="entry name" value="Clp_ATPase_C"/>
</dbReference>
<dbReference type="FunFam" id="3.40.50.300:FF:000010">
    <property type="entry name" value="Chaperone clpB 1, putative"/>
    <property type="match status" value="1"/>
</dbReference>
<dbReference type="PRINTS" id="PR00300">
    <property type="entry name" value="CLPPROTEASEA"/>
</dbReference>
<dbReference type="InterPro" id="IPR004176">
    <property type="entry name" value="Clp_R_N"/>
</dbReference>
<feature type="compositionally biased region" description="Gly residues" evidence="8">
    <location>
        <begin position="952"/>
        <end position="966"/>
    </location>
</feature>
<dbReference type="GeneID" id="20530221"/>
<dbReference type="Pfam" id="PF17871">
    <property type="entry name" value="AAA_lid_9"/>
    <property type="match status" value="1"/>
</dbReference>
<dbReference type="AlphaFoldDB" id="A0A058Z292"/>
<dbReference type="SMART" id="SM00382">
    <property type="entry name" value="AAA"/>
    <property type="match status" value="2"/>
</dbReference>
<dbReference type="Gene3D" id="1.10.8.60">
    <property type="match status" value="1"/>
</dbReference>
<reference evidence="10" key="1">
    <citation type="submission" date="2013-04" db="EMBL/GenBank/DDBJ databases">
        <title>The Genome Sequence of Fonticula alba ATCC 38817.</title>
        <authorList>
            <consortium name="The Broad Institute Genomics Platform"/>
            <person name="Russ C."/>
            <person name="Cuomo C."/>
            <person name="Burger G."/>
            <person name="Gray M.W."/>
            <person name="Holland P.W.H."/>
            <person name="King N."/>
            <person name="Lang F.B.F."/>
            <person name="Roger A.J."/>
            <person name="Ruiz-Trillo I."/>
            <person name="Brown M."/>
            <person name="Walker B."/>
            <person name="Young S."/>
            <person name="Zeng Q."/>
            <person name="Gargeya S."/>
            <person name="Fitzgerald M."/>
            <person name="Haas B."/>
            <person name="Abouelleil A."/>
            <person name="Allen A.W."/>
            <person name="Alvarado L."/>
            <person name="Arachchi H.M."/>
            <person name="Berlin A.M."/>
            <person name="Chapman S.B."/>
            <person name="Gainer-Dewar J."/>
            <person name="Goldberg J."/>
            <person name="Griggs A."/>
            <person name="Gujja S."/>
            <person name="Hansen M."/>
            <person name="Howarth C."/>
            <person name="Imamovic A."/>
            <person name="Ireland A."/>
            <person name="Larimer J."/>
            <person name="McCowan C."/>
            <person name="Murphy C."/>
            <person name="Pearson M."/>
            <person name="Poon T.W."/>
            <person name="Priest M."/>
            <person name="Roberts A."/>
            <person name="Saif S."/>
            <person name="Shea T."/>
            <person name="Sisk P."/>
            <person name="Sykes S."/>
            <person name="Wortman J."/>
            <person name="Nusbaum C."/>
            <person name="Birren B."/>
        </authorList>
    </citation>
    <scope>NUCLEOTIDE SEQUENCE [LARGE SCALE GENOMIC DNA]</scope>
    <source>
        <strain evidence="10">ATCC 38817</strain>
    </source>
</reference>
<feature type="compositionally biased region" description="Acidic residues" evidence="8">
    <location>
        <begin position="988"/>
        <end position="998"/>
    </location>
</feature>
<dbReference type="FunFam" id="3.40.50.300:FF:000120">
    <property type="entry name" value="ATP-dependent chaperone ClpB"/>
    <property type="match status" value="1"/>
</dbReference>
<dbReference type="InterPro" id="IPR001270">
    <property type="entry name" value="ClpA/B"/>
</dbReference>
<dbReference type="eggNOG" id="KOG1051">
    <property type="taxonomic scope" value="Eukaryota"/>
</dbReference>
<feature type="compositionally biased region" description="Low complexity" evidence="8">
    <location>
        <begin position="562"/>
        <end position="576"/>
    </location>
</feature>
<dbReference type="CDD" id="cd19499">
    <property type="entry name" value="RecA-like_ClpB_Hsp104-like"/>
    <property type="match status" value="1"/>
</dbReference>
<evidence type="ECO:0000256" key="8">
    <source>
        <dbReference type="SAM" id="MobiDB-lite"/>
    </source>
</evidence>
<keyword evidence="5 7" id="KW-0143">Chaperone</keyword>
<proteinExistence type="inferred from homology"/>
<dbReference type="RefSeq" id="XP_009497595.1">
    <property type="nucleotide sequence ID" value="XM_009499320.1"/>
</dbReference>
<evidence type="ECO:0000313" key="11">
    <source>
        <dbReference type="Proteomes" id="UP000030693"/>
    </source>
</evidence>
<dbReference type="PROSITE" id="PS51903">
    <property type="entry name" value="CLP_R"/>
    <property type="match status" value="1"/>
</dbReference>
<dbReference type="OrthoDB" id="1394734at2759"/>
<sequence length="1009" mass="109478">MSFMNTFTKNSLSALESAQNLARGLQHSVIQPVHLAVILFDQREAQRANPMAGSSEAGSADFSLGPALVERAGGDLDLLKGSLRQLLKRIPSQTPAPVQVEVGPHLLAVLRSANNLRMQQQDSHTALDHLVLALAGADQSPGAASPGQSAAVRDVQEALRGAGITAAKLTEAARATRGSRKVTSDMDDANFEALKKYGVDLVERASSGHLDPVIGRDDEIRRVIRVLSRRTKNNPILIGEPGVGKTAVVEGLAQRIVRGDVPDGLHCRVISLDMGALLAGASYRGEFEARLKAVLQEVSDARGRVILFIDEIHTVLGAGRSGDGGAMDAANLLKPMLARGELRCIGATTLEEYRKHVEKDAAFERRFQPVHVSEPTIPDTISILRGIKDKYESHHGVRIADAALVSAAQLGARYITQRFLPDKAIDLLDEACANVRVQLDSQPEAIDKLERRQLRLEVELAALEKEEAGDQAARQRADAVRASLASIQESLAPLRARYEAERGRVDQMRTLRRKLDEVYQKMEEAERNRQTDVVADLRYGAIPDLRARLEELSTLEEADRSAPASPGGAGTPAEAPMLSETVGPDQIAEIVSRWTGIPVSRLTQTERDKLLHLGENLHKQVIGQSEAVDAVAAAVLRSRAGLSRERQPVGSFLFLGPTGVGKTELAKALARELFDDESNIVRLDMSEYMERHSVARLIGSPPGYVGYDDGGQLTEAVRRRPYSVVLFDEVEKAHPDVFNSLLQVLDDARLTDGRGRVVDFSNCVLIMTSNLGAKHLFDSFRQGAGDGTGTGTGTGGGLSKATREKVMDAVRGHFRPEFLNRLDDIVLFAPLRTDELRQVVRLQFGSVGRRLRDRNIELVIEDSACDLVLAEAYDPAYGARPLRRYIEKNLVTELSRQLVAGVLHNDQRVAVAAEPGARRFAFRVLADLAPATGAGRGGRDVDDDDDSTMDLVGGGNGAVGRKGVPGGARQHHAAKRQNTGGGRIESLSSDDFEDLSGDEDSHMEVDSRR</sequence>
<dbReference type="InterPro" id="IPR041546">
    <property type="entry name" value="ClpA/ClpB_AAA_lid"/>
</dbReference>
<organism evidence="10">
    <name type="scientific">Fonticula alba</name>
    <name type="common">Slime mold</name>
    <dbReference type="NCBI Taxonomy" id="691883"/>
    <lineage>
        <taxon>Eukaryota</taxon>
        <taxon>Rotosphaerida</taxon>
        <taxon>Fonticulaceae</taxon>
        <taxon>Fonticula</taxon>
    </lineage>
</organism>
<evidence type="ECO:0000256" key="3">
    <source>
        <dbReference type="ARBA" id="ARBA00022741"/>
    </source>
</evidence>
<dbReference type="GO" id="GO:0005524">
    <property type="term" value="F:ATP binding"/>
    <property type="evidence" value="ECO:0007669"/>
    <property type="project" value="UniProtKB-KW"/>
</dbReference>
<dbReference type="InterPro" id="IPR003959">
    <property type="entry name" value="ATPase_AAA_core"/>
</dbReference>
<dbReference type="Pfam" id="PF02861">
    <property type="entry name" value="Clp_N"/>
    <property type="match status" value="1"/>
</dbReference>
<keyword evidence="4 7" id="KW-0067">ATP-binding</keyword>
<dbReference type="OMA" id="ERMKAVM"/>
<dbReference type="PANTHER" id="PTHR11638:SF18">
    <property type="entry name" value="HEAT SHOCK PROTEIN 104"/>
    <property type="match status" value="1"/>
</dbReference>
<dbReference type="InterPro" id="IPR028299">
    <property type="entry name" value="ClpA/B_CS2"/>
</dbReference>
<evidence type="ECO:0000256" key="4">
    <source>
        <dbReference type="ARBA" id="ARBA00022840"/>
    </source>
</evidence>
<evidence type="ECO:0000256" key="1">
    <source>
        <dbReference type="ARBA" id="ARBA00008675"/>
    </source>
</evidence>
<dbReference type="CDD" id="cd00009">
    <property type="entry name" value="AAA"/>
    <property type="match status" value="1"/>
</dbReference>
<dbReference type="SMART" id="SM01086">
    <property type="entry name" value="ClpB_D2-small"/>
    <property type="match status" value="1"/>
</dbReference>
<dbReference type="Pfam" id="PF10431">
    <property type="entry name" value="ClpB_D2-small"/>
    <property type="match status" value="1"/>
</dbReference>
<keyword evidence="11" id="KW-1185">Reference proteome</keyword>
<dbReference type="GO" id="GO:0034605">
    <property type="term" value="P:cellular response to heat"/>
    <property type="evidence" value="ECO:0007669"/>
    <property type="project" value="TreeGrafter"/>
</dbReference>
<evidence type="ECO:0000313" key="10">
    <source>
        <dbReference type="EMBL" id="KCV68028.1"/>
    </source>
</evidence>
<dbReference type="GO" id="GO:0005737">
    <property type="term" value="C:cytoplasm"/>
    <property type="evidence" value="ECO:0007669"/>
    <property type="project" value="TreeGrafter"/>
</dbReference>
<dbReference type="Gene3D" id="3.40.50.300">
    <property type="entry name" value="P-loop containing nucleotide triphosphate hydrolases"/>
    <property type="match status" value="3"/>
</dbReference>
<feature type="region of interest" description="Disordered" evidence="8">
    <location>
        <begin position="933"/>
        <end position="1009"/>
    </location>
</feature>
<evidence type="ECO:0000256" key="6">
    <source>
        <dbReference type="PROSITE-ProRule" id="PRU01251"/>
    </source>
</evidence>
<dbReference type="InterPro" id="IPR036628">
    <property type="entry name" value="Clp_N_dom_sf"/>
</dbReference>
<dbReference type="PANTHER" id="PTHR11638">
    <property type="entry name" value="ATP-DEPENDENT CLP PROTEASE"/>
    <property type="match status" value="1"/>
</dbReference>
<dbReference type="PROSITE" id="PS00870">
    <property type="entry name" value="CLPAB_1"/>
    <property type="match status" value="1"/>
</dbReference>
<accession>A0A058Z292</accession>
<dbReference type="SUPFAM" id="SSF81923">
    <property type="entry name" value="Double Clp-N motif"/>
    <property type="match status" value="1"/>
</dbReference>
<dbReference type="InterPro" id="IPR027417">
    <property type="entry name" value="P-loop_NTPase"/>
</dbReference>
<evidence type="ECO:0000256" key="2">
    <source>
        <dbReference type="ARBA" id="ARBA00022737"/>
    </source>
</evidence>
<protein>
    <recommendedName>
        <fullName evidence="9">Clp R domain-containing protein</fullName>
    </recommendedName>
</protein>
<dbReference type="SUPFAM" id="SSF52540">
    <property type="entry name" value="P-loop containing nucleoside triphosphate hydrolases"/>
    <property type="match status" value="2"/>
</dbReference>
<dbReference type="GO" id="GO:0016887">
    <property type="term" value="F:ATP hydrolysis activity"/>
    <property type="evidence" value="ECO:0007669"/>
    <property type="project" value="InterPro"/>
</dbReference>
<evidence type="ECO:0000259" key="9">
    <source>
        <dbReference type="PROSITE" id="PS51903"/>
    </source>
</evidence>
<evidence type="ECO:0000256" key="5">
    <source>
        <dbReference type="ARBA" id="ARBA00023186"/>
    </source>
</evidence>
<name>A0A058Z292_FONAL</name>
<keyword evidence="2 6" id="KW-0677">Repeat</keyword>
<dbReference type="STRING" id="691883.A0A058Z292"/>
<dbReference type="Gene3D" id="1.10.1780.10">
    <property type="entry name" value="Clp, N-terminal domain"/>
    <property type="match status" value="1"/>
</dbReference>
<feature type="compositionally biased region" description="Basic and acidic residues" evidence="8">
    <location>
        <begin position="999"/>
        <end position="1009"/>
    </location>
</feature>
<comment type="similarity">
    <text evidence="1 7">Belongs to the ClpA/ClpB family.</text>
</comment>
<dbReference type="Proteomes" id="UP000030693">
    <property type="component" value="Unassembled WGS sequence"/>
</dbReference>
<dbReference type="FunFam" id="3.40.50.300:FF:000025">
    <property type="entry name" value="ATP-dependent Clp protease subunit"/>
    <property type="match status" value="1"/>
</dbReference>
<dbReference type="InterPro" id="IPR003593">
    <property type="entry name" value="AAA+_ATPase"/>
</dbReference>
<dbReference type="Pfam" id="PF07724">
    <property type="entry name" value="AAA_2"/>
    <property type="match status" value="1"/>
</dbReference>
<keyword evidence="3 7" id="KW-0547">Nucleotide-binding</keyword>
<feature type="region of interest" description="Disordered" evidence="8">
    <location>
        <begin position="555"/>
        <end position="578"/>
    </location>
</feature>
<feature type="domain" description="Clp R" evidence="9">
    <location>
        <begin position="4"/>
        <end position="179"/>
    </location>
</feature>
<dbReference type="InterPro" id="IPR018368">
    <property type="entry name" value="ClpA/B_CS1"/>
</dbReference>
<dbReference type="PROSITE" id="PS00871">
    <property type="entry name" value="CLPAB_2"/>
    <property type="match status" value="1"/>
</dbReference>